<dbReference type="InterPro" id="IPR058248">
    <property type="entry name" value="Lxx211020-like"/>
</dbReference>
<dbReference type="Proteomes" id="UP001369958">
    <property type="component" value="Plasmid unnamed"/>
</dbReference>
<name>A0ABZ2IAS8_9HYPH</name>
<dbReference type="EMBL" id="CP146276">
    <property type="protein sequence ID" value="WWT34808.1"/>
    <property type="molecule type" value="Genomic_DNA"/>
</dbReference>
<geneLocation type="plasmid" evidence="2 3">
    <name>unnamed</name>
</geneLocation>
<keyword evidence="2" id="KW-0614">Plasmid</keyword>
<gene>
    <name evidence="2" type="ORF">V6617_18925</name>
</gene>
<feature type="signal peptide" evidence="1">
    <location>
        <begin position="1"/>
        <end position="23"/>
    </location>
</feature>
<protein>
    <submittedName>
        <fullName evidence="2">Copper chaperone PCu(A)C</fullName>
    </submittedName>
</protein>
<dbReference type="InterPro" id="IPR036182">
    <property type="entry name" value="PCuAC_sf"/>
</dbReference>
<proteinExistence type="predicted"/>
<evidence type="ECO:0000313" key="3">
    <source>
        <dbReference type="Proteomes" id="UP001369958"/>
    </source>
</evidence>
<dbReference type="PANTHER" id="PTHR36302:SF1">
    <property type="entry name" value="COPPER CHAPERONE PCU(A)C"/>
    <property type="match status" value="1"/>
</dbReference>
<evidence type="ECO:0000256" key="1">
    <source>
        <dbReference type="SAM" id="SignalP"/>
    </source>
</evidence>
<dbReference type="SUPFAM" id="SSF110087">
    <property type="entry name" value="DR1885-like metal-binding protein"/>
    <property type="match status" value="1"/>
</dbReference>
<keyword evidence="3" id="KW-1185">Reference proteome</keyword>
<evidence type="ECO:0000313" key="2">
    <source>
        <dbReference type="EMBL" id="WWT34808.1"/>
    </source>
</evidence>
<dbReference type="Pfam" id="PF04314">
    <property type="entry name" value="PCuAC"/>
    <property type="match status" value="1"/>
</dbReference>
<reference evidence="2 3" key="1">
    <citation type="submission" date="2024-02" db="EMBL/GenBank/DDBJ databases">
        <title>Complete genome sequence of Pelagibacterium nitratireducens ZH15.</title>
        <authorList>
            <person name="Zhao L.H."/>
        </authorList>
    </citation>
    <scope>NUCLEOTIDE SEQUENCE [LARGE SCALE GENOMIC DNA]</scope>
    <source>
        <strain evidence="2 3">ZH15</strain>
        <plasmid evidence="2 3">unnamed</plasmid>
    </source>
</reference>
<accession>A0ABZ2IAS8</accession>
<dbReference type="Gene3D" id="2.60.40.1890">
    <property type="entry name" value="PCu(A)C copper chaperone"/>
    <property type="match status" value="1"/>
</dbReference>
<feature type="chain" id="PRO_5045624422" evidence="1">
    <location>
        <begin position="24"/>
        <end position="173"/>
    </location>
</feature>
<dbReference type="RefSeq" id="WP_338610920.1">
    <property type="nucleotide sequence ID" value="NZ_CP146276.1"/>
</dbReference>
<dbReference type="InterPro" id="IPR007410">
    <property type="entry name" value="LpqE-like"/>
</dbReference>
<organism evidence="2 3">
    <name type="scientific">Pelagibacterium nitratireducens</name>
    <dbReference type="NCBI Taxonomy" id="1046114"/>
    <lineage>
        <taxon>Bacteria</taxon>
        <taxon>Pseudomonadati</taxon>
        <taxon>Pseudomonadota</taxon>
        <taxon>Alphaproteobacteria</taxon>
        <taxon>Hyphomicrobiales</taxon>
        <taxon>Devosiaceae</taxon>
        <taxon>Pelagibacterium</taxon>
    </lineage>
</organism>
<sequence>MKSNLNRIALLVCGSLLSMPIGAQENQSSPDLTAGDGVFEISDIFARATLPNAPTGAVYLSLSNMGEEPDRLVSGTTSVAKDVQIHSMTMKDDVMQMRQLVDGIEIAPGEIHTFEPSGLHIMLIEVQQPLIEGETFILTLEFEHSGEIEIDVPIVGIGARSAPDSAEPARSGQ</sequence>
<keyword evidence="1" id="KW-0732">Signal</keyword>
<dbReference type="PANTHER" id="PTHR36302">
    <property type="entry name" value="BLR7088 PROTEIN"/>
    <property type="match status" value="1"/>
</dbReference>